<dbReference type="Gene3D" id="3.30.1130.10">
    <property type="match status" value="2"/>
</dbReference>
<dbReference type="GO" id="GO:0004150">
    <property type="term" value="F:dihydroneopterin aldolase activity"/>
    <property type="evidence" value="ECO:0007669"/>
    <property type="project" value="InterPro"/>
</dbReference>
<keyword evidence="1" id="KW-0289">Folate biosynthesis</keyword>
<dbReference type="SMART" id="SM00905">
    <property type="entry name" value="FolB"/>
    <property type="match status" value="1"/>
</dbReference>
<gene>
    <name evidence="3" type="ORF">DFH94DRAFT_9938</name>
</gene>
<sequence>MQPPSPDIISIEGLPVHTEIGLDVFGRSLPHPHMLAIHFHLHPTSLLLAAATDDSRFSIRYWDLESEVLERVNEGAPWTSGRTLARAVTGVAFKHAGDAVKELRVVVETQNGHPRATGGMRWELTTPHGAHTQEVVASAHGLELGALLGGVDQEQRVKQRIVMDLWFVEKARHSSEVDYTAIVNRIVEETEASGYRTLERLVHEAAQIASSASAEHCREIIIRARRPAAVRLADTLAVQLTRPCNP</sequence>
<proteinExistence type="predicted"/>
<dbReference type="OrthoDB" id="5425486at2759"/>
<dbReference type="InterPro" id="IPR043133">
    <property type="entry name" value="GTP-CH-I_C/QueF"/>
</dbReference>
<evidence type="ECO:0000313" key="4">
    <source>
        <dbReference type="Proteomes" id="UP000759537"/>
    </source>
</evidence>
<protein>
    <recommendedName>
        <fullName evidence="2">Dihydroneopterin aldolase/epimerase domain-containing protein</fullName>
    </recommendedName>
</protein>
<accession>A0A9P5N5G3</accession>
<feature type="domain" description="Dihydroneopterin aldolase/epimerase" evidence="2">
    <location>
        <begin position="137"/>
        <end position="242"/>
    </location>
</feature>
<dbReference type="EMBL" id="WHVB01000001">
    <property type="protein sequence ID" value="KAF8486987.1"/>
    <property type="molecule type" value="Genomic_DNA"/>
</dbReference>
<dbReference type="Pfam" id="PF02152">
    <property type="entry name" value="FolB"/>
    <property type="match status" value="1"/>
</dbReference>
<dbReference type="GO" id="GO:0046656">
    <property type="term" value="P:folic acid biosynthetic process"/>
    <property type="evidence" value="ECO:0007669"/>
    <property type="project" value="UniProtKB-KW"/>
</dbReference>
<dbReference type="Proteomes" id="UP000759537">
    <property type="component" value="Unassembled WGS sequence"/>
</dbReference>
<reference evidence="3" key="1">
    <citation type="submission" date="2019-10" db="EMBL/GenBank/DDBJ databases">
        <authorList>
            <consortium name="DOE Joint Genome Institute"/>
            <person name="Kuo A."/>
            <person name="Miyauchi S."/>
            <person name="Kiss E."/>
            <person name="Drula E."/>
            <person name="Kohler A."/>
            <person name="Sanchez-Garcia M."/>
            <person name="Andreopoulos B."/>
            <person name="Barry K.W."/>
            <person name="Bonito G."/>
            <person name="Buee M."/>
            <person name="Carver A."/>
            <person name="Chen C."/>
            <person name="Cichocki N."/>
            <person name="Clum A."/>
            <person name="Culley D."/>
            <person name="Crous P.W."/>
            <person name="Fauchery L."/>
            <person name="Girlanda M."/>
            <person name="Hayes R."/>
            <person name="Keri Z."/>
            <person name="LaButti K."/>
            <person name="Lipzen A."/>
            <person name="Lombard V."/>
            <person name="Magnuson J."/>
            <person name="Maillard F."/>
            <person name="Morin E."/>
            <person name="Murat C."/>
            <person name="Nolan M."/>
            <person name="Ohm R."/>
            <person name="Pangilinan J."/>
            <person name="Pereira M."/>
            <person name="Perotto S."/>
            <person name="Peter M."/>
            <person name="Riley R."/>
            <person name="Sitrit Y."/>
            <person name="Stielow B."/>
            <person name="Szollosi G."/>
            <person name="Zifcakova L."/>
            <person name="Stursova M."/>
            <person name="Spatafora J.W."/>
            <person name="Tedersoo L."/>
            <person name="Vaario L.-M."/>
            <person name="Yamada A."/>
            <person name="Yan M."/>
            <person name="Wang P."/>
            <person name="Xu J."/>
            <person name="Bruns T."/>
            <person name="Baldrian P."/>
            <person name="Vilgalys R."/>
            <person name="Henrissat B."/>
            <person name="Grigoriev I.V."/>
            <person name="Hibbett D."/>
            <person name="Nagy L.G."/>
            <person name="Martin F.M."/>
        </authorList>
    </citation>
    <scope>NUCLEOTIDE SEQUENCE</scope>
    <source>
        <strain evidence="3">Prilba</strain>
    </source>
</reference>
<name>A0A9P5N5G3_9AGAM</name>
<evidence type="ECO:0000313" key="3">
    <source>
        <dbReference type="EMBL" id="KAF8486987.1"/>
    </source>
</evidence>
<reference evidence="3" key="2">
    <citation type="journal article" date="2020" name="Nat. Commun.">
        <title>Large-scale genome sequencing of mycorrhizal fungi provides insights into the early evolution of symbiotic traits.</title>
        <authorList>
            <person name="Miyauchi S."/>
            <person name="Kiss E."/>
            <person name="Kuo A."/>
            <person name="Drula E."/>
            <person name="Kohler A."/>
            <person name="Sanchez-Garcia M."/>
            <person name="Morin E."/>
            <person name="Andreopoulos B."/>
            <person name="Barry K.W."/>
            <person name="Bonito G."/>
            <person name="Buee M."/>
            <person name="Carver A."/>
            <person name="Chen C."/>
            <person name="Cichocki N."/>
            <person name="Clum A."/>
            <person name="Culley D."/>
            <person name="Crous P.W."/>
            <person name="Fauchery L."/>
            <person name="Girlanda M."/>
            <person name="Hayes R.D."/>
            <person name="Keri Z."/>
            <person name="LaButti K."/>
            <person name="Lipzen A."/>
            <person name="Lombard V."/>
            <person name="Magnuson J."/>
            <person name="Maillard F."/>
            <person name="Murat C."/>
            <person name="Nolan M."/>
            <person name="Ohm R.A."/>
            <person name="Pangilinan J."/>
            <person name="Pereira M.F."/>
            <person name="Perotto S."/>
            <person name="Peter M."/>
            <person name="Pfister S."/>
            <person name="Riley R."/>
            <person name="Sitrit Y."/>
            <person name="Stielow J.B."/>
            <person name="Szollosi G."/>
            <person name="Zifcakova L."/>
            <person name="Stursova M."/>
            <person name="Spatafora J.W."/>
            <person name="Tedersoo L."/>
            <person name="Vaario L.M."/>
            <person name="Yamada A."/>
            <person name="Yan M."/>
            <person name="Wang P."/>
            <person name="Xu J."/>
            <person name="Bruns T."/>
            <person name="Baldrian P."/>
            <person name="Vilgalys R."/>
            <person name="Dunand C."/>
            <person name="Henrissat B."/>
            <person name="Grigoriev I.V."/>
            <person name="Hibbett D."/>
            <person name="Nagy L.G."/>
            <person name="Martin F.M."/>
        </authorList>
    </citation>
    <scope>NUCLEOTIDE SEQUENCE</scope>
    <source>
        <strain evidence="3">Prilba</strain>
    </source>
</reference>
<comment type="caution">
    <text evidence="3">The sequence shown here is derived from an EMBL/GenBank/DDBJ whole genome shotgun (WGS) entry which is preliminary data.</text>
</comment>
<evidence type="ECO:0000259" key="2">
    <source>
        <dbReference type="SMART" id="SM00905"/>
    </source>
</evidence>
<evidence type="ECO:0000256" key="1">
    <source>
        <dbReference type="ARBA" id="ARBA00022909"/>
    </source>
</evidence>
<dbReference type="InterPro" id="IPR006157">
    <property type="entry name" value="FolB_dom"/>
</dbReference>
<organism evidence="3 4">
    <name type="scientific">Russula ochroleuca</name>
    <dbReference type="NCBI Taxonomy" id="152965"/>
    <lineage>
        <taxon>Eukaryota</taxon>
        <taxon>Fungi</taxon>
        <taxon>Dikarya</taxon>
        <taxon>Basidiomycota</taxon>
        <taxon>Agaricomycotina</taxon>
        <taxon>Agaricomycetes</taxon>
        <taxon>Russulales</taxon>
        <taxon>Russulaceae</taxon>
        <taxon>Russula</taxon>
    </lineage>
</organism>
<dbReference type="SUPFAM" id="SSF55620">
    <property type="entry name" value="Tetrahydrobiopterin biosynthesis enzymes-like"/>
    <property type="match status" value="1"/>
</dbReference>
<keyword evidence="4" id="KW-1185">Reference proteome</keyword>
<dbReference type="AlphaFoldDB" id="A0A9P5N5G3"/>